<evidence type="ECO:0000313" key="3">
    <source>
        <dbReference type="Proteomes" id="UP000189431"/>
    </source>
</evidence>
<dbReference type="EMBL" id="MUFR01000007">
    <property type="protein sequence ID" value="OOF34834.1"/>
    <property type="molecule type" value="Genomic_DNA"/>
</dbReference>
<dbReference type="Proteomes" id="UP000189431">
    <property type="component" value="Unassembled WGS sequence"/>
</dbReference>
<organism evidence="2 3">
    <name type="scientific">Salinivibrio costicola subsp. alcaliphilus</name>
    <dbReference type="NCBI Taxonomy" id="272773"/>
    <lineage>
        <taxon>Bacteria</taxon>
        <taxon>Pseudomonadati</taxon>
        <taxon>Pseudomonadota</taxon>
        <taxon>Gammaproteobacteria</taxon>
        <taxon>Vibrionales</taxon>
        <taxon>Vibrionaceae</taxon>
        <taxon>Salinivibrio</taxon>
    </lineage>
</organism>
<evidence type="ECO:0000256" key="1">
    <source>
        <dbReference type="SAM" id="SignalP"/>
    </source>
</evidence>
<keyword evidence="1" id="KW-0732">Signal</keyword>
<protein>
    <submittedName>
        <fullName evidence="2">Uncharacterized protein</fullName>
    </submittedName>
</protein>
<comment type="caution">
    <text evidence="2">The sequence shown here is derived from an EMBL/GenBank/DDBJ whole genome shotgun (WGS) entry which is preliminary data.</text>
</comment>
<gene>
    <name evidence="2" type="ORF">BZJ21_03985</name>
</gene>
<dbReference type="InterPro" id="IPR021452">
    <property type="entry name" value="DUF3103"/>
</dbReference>
<name>A0ABX3KTP8_SALCS</name>
<feature type="non-terminal residue" evidence="2">
    <location>
        <position position="144"/>
    </location>
</feature>
<proteinExistence type="predicted"/>
<feature type="chain" id="PRO_5045972270" evidence="1">
    <location>
        <begin position="24"/>
        <end position="144"/>
    </location>
</feature>
<evidence type="ECO:0000313" key="2">
    <source>
        <dbReference type="EMBL" id="OOF34834.1"/>
    </source>
</evidence>
<dbReference type="Pfam" id="PF11301">
    <property type="entry name" value="DUF3103"/>
    <property type="match status" value="1"/>
</dbReference>
<accession>A0ABX3KTP8</accession>
<dbReference type="RefSeq" id="WP_131826332.1">
    <property type="nucleotide sequence ID" value="NZ_MUFR01000007.1"/>
</dbReference>
<keyword evidence="3" id="KW-1185">Reference proteome</keyword>
<sequence>MNKKILISLLFAGLSQVFTPAFAGSADNNVVEIKRDTAKQLSQDYAQIAPTLQRNINSYGLNAPLSALTQPQARSSRSKRSLDAQLHSADRALREAQGVEDVADQLLEVRLAVSGHFSPHSDNHDDLILIWLLHYRSDIMTRED</sequence>
<feature type="signal peptide" evidence="1">
    <location>
        <begin position="1"/>
        <end position="23"/>
    </location>
</feature>
<reference evidence="3" key="1">
    <citation type="submission" date="2017-01" db="EMBL/GenBank/DDBJ databases">
        <title>Draft genome of the species Salinivibrio costicola subsp. alcaliphilus.</title>
        <authorList>
            <person name="Lopez-Hermoso C."/>
            <person name="De La Haba R."/>
            <person name="Sanchez-Porro C."/>
            <person name="Ventosa A."/>
        </authorList>
    </citation>
    <scope>NUCLEOTIDE SEQUENCE [LARGE SCALE GENOMIC DNA]</scope>
    <source>
        <strain evidence="3">CBH448</strain>
    </source>
</reference>